<dbReference type="PROSITE" id="PS50894">
    <property type="entry name" value="HPT"/>
    <property type="match status" value="1"/>
</dbReference>
<name>A0ABN6M519_9BACT</name>
<dbReference type="Gene3D" id="1.20.120.160">
    <property type="entry name" value="HPT domain"/>
    <property type="match status" value="1"/>
</dbReference>
<dbReference type="SMART" id="SM00073">
    <property type="entry name" value="HPT"/>
    <property type="match status" value="1"/>
</dbReference>
<feature type="modified residue" description="Phosphohistidine" evidence="1">
    <location>
        <position position="58"/>
    </location>
</feature>
<keyword evidence="4" id="KW-1185">Reference proteome</keyword>
<keyword evidence="1" id="KW-0597">Phosphoprotein</keyword>
<evidence type="ECO:0000256" key="1">
    <source>
        <dbReference type="PROSITE-ProRule" id="PRU00110"/>
    </source>
</evidence>
<evidence type="ECO:0000313" key="3">
    <source>
        <dbReference type="EMBL" id="BDD87295.1"/>
    </source>
</evidence>
<dbReference type="CDD" id="cd00088">
    <property type="entry name" value="HPT"/>
    <property type="match status" value="1"/>
</dbReference>
<accession>A0ABN6M519</accession>
<gene>
    <name evidence="3" type="ORF">DPPLL_16600</name>
</gene>
<dbReference type="InterPro" id="IPR036641">
    <property type="entry name" value="HPT_dom_sf"/>
</dbReference>
<dbReference type="EMBL" id="AP025516">
    <property type="protein sequence ID" value="BDD87295.1"/>
    <property type="molecule type" value="Genomic_DNA"/>
</dbReference>
<reference evidence="3 4" key="1">
    <citation type="submission" date="2022-01" db="EMBL/GenBank/DDBJ databases">
        <title>Desulfofustis limnae sp. nov., a novel mesophilic sulfate-reducing bacterium isolated from marsh soil.</title>
        <authorList>
            <person name="Watanabe M."/>
            <person name="Takahashi A."/>
            <person name="Kojima H."/>
            <person name="Fukui M."/>
        </authorList>
    </citation>
    <scope>NUCLEOTIDE SEQUENCE [LARGE SCALE GENOMIC DNA]</scope>
    <source>
        <strain evidence="3 4">PPLL</strain>
    </source>
</reference>
<evidence type="ECO:0000313" key="4">
    <source>
        <dbReference type="Proteomes" id="UP000830055"/>
    </source>
</evidence>
<dbReference type="Pfam" id="PF01627">
    <property type="entry name" value="Hpt"/>
    <property type="match status" value="1"/>
</dbReference>
<sequence length="108" mass="11915">MMTNLNWNKEFALEQAADDADLLRELLELFKASCANDLGLIKSGLARHDPEQIRAAAHSIKGAASSLGIQGIRDLALAIETEARTNRLHAIHDHYPELEALTKELQSL</sequence>
<feature type="domain" description="HPt" evidence="2">
    <location>
        <begin position="19"/>
        <end position="108"/>
    </location>
</feature>
<proteinExistence type="predicted"/>
<dbReference type="Proteomes" id="UP000830055">
    <property type="component" value="Chromosome"/>
</dbReference>
<dbReference type="InterPro" id="IPR008207">
    <property type="entry name" value="Sig_transdc_His_kin_Hpt_dom"/>
</dbReference>
<dbReference type="RefSeq" id="WP_284154331.1">
    <property type="nucleotide sequence ID" value="NZ_AP025516.1"/>
</dbReference>
<dbReference type="SUPFAM" id="SSF47226">
    <property type="entry name" value="Histidine-containing phosphotransfer domain, HPT domain"/>
    <property type="match status" value="1"/>
</dbReference>
<organism evidence="3 4">
    <name type="scientific">Desulfofustis limnaeus</name>
    <dbReference type="NCBI Taxonomy" id="2740163"/>
    <lineage>
        <taxon>Bacteria</taxon>
        <taxon>Pseudomonadati</taxon>
        <taxon>Thermodesulfobacteriota</taxon>
        <taxon>Desulfobulbia</taxon>
        <taxon>Desulfobulbales</taxon>
        <taxon>Desulfocapsaceae</taxon>
        <taxon>Desulfofustis</taxon>
    </lineage>
</organism>
<protein>
    <recommendedName>
        <fullName evidence="2">HPt domain-containing protein</fullName>
    </recommendedName>
</protein>
<evidence type="ECO:0000259" key="2">
    <source>
        <dbReference type="PROSITE" id="PS50894"/>
    </source>
</evidence>